<name>A0A834R5S0_SARSC</name>
<accession>A0A834R5S0</accession>
<dbReference type="EnsemblMetazoa" id="SSS_6041s_mrna">
    <property type="protein sequence ID" value="KAF7489141.1"/>
    <property type="gene ID" value="SSS_6041"/>
</dbReference>
<keyword evidence="5" id="KW-1185">Reference proteome</keyword>
<reference evidence="4" key="3">
    <citation type="submission" date="2022-06" db="UniProtKB">
        <authorList>
            <consortium name="EnsemblMetazoa"/>
        </authorList>
    </citation>
    <scope>IDENTIFICATION</scope>
</reference>
<dbReference type="OrthoDB" id="10056816at2759"/>
<evidence type="ECO:0000256" key="2">
    <source>
        <dbReference type="SAM" id="SignalP"/>
    </source>
</evidence>
<reference evidence="5" key="1">
    <citation type="journal article" date="2020" name="PLoS Negl. Trop. Dis.">
        <title>High-quality nuclear genome for Sarcoptes scabiei-A critical resource for a neglected parasite.</title>
        <authorList>
            <person name="Korhonen P.K."/>
            <person name="Gasser R.B."/>
            <person name="Ma G."/>
            <person name="Wang T."/>
            <person name="Stroehlein A.J."/>
            <person name="Young N.D."/>
            <person name="Ang C.S."/>
            <person name="Fernando D.D."/>
            <person name="Lu H.C."/>
            <person name="Taylor S."/>
            <person name="Reynolds S.L."/>
            <person name="Mofiz E."/>
            <person name="Najaraj S.H."/>
            <person name="Gowda H."/>
            <person name="Madugundu A."/>
            <person name="Renuse S."/>
            <person name="Holt D."/>
            <person name="Pandey A."/>
            <person name="Papenfuss A.T."/>
            <person name="Fischer K."/>
        </authorList>
    </citation>
    <scope>NUCLEOTIDE SEQUENCE [LARGE SCALE GENOMIC DNA]</scope>
</reference>
<reference evidence="3" key="2">
    <citation type="submission" date="2020-01" db="EMBL/GenBank/DDBJ databases">
        <authorList>
            <person name="Korhonen P.K.K."/>
            <person name="Guangxu M.G."/>
            <person name="Wang T.W."/>
            <person name="Stroehlein A.J.S."/>
            <person name="Young N.D."/>
            <person name="Ang C.-S.A."/>
            <person name="Fernando D.W.F."/>
            <person name="Lu H.L."/>
            <person name="Taylor S.T."/>
            <person name="Ehtesham M.E.M."/>
            <person name="Najaraj S.H.N."/>
            <person name="Harsha G.H.G."/>
            <person name="Madugundu A.M."/>
            <person name="Renuse S.R."/>
            <person name="Holt D.H."/>
            <person name="Pandey A.P."/>
            <person name="Papenfuss A.P."/>
            <person name="Gasser R.B.G."/>
            <person name="Fischer K.F."/>
        </authorList>
    </citation>
    <scope>NUCLEOTIDE SEQUENCE</scope>
    <source>
        <strain evidence="3">SSS_KF_BRIS2020</strain>
    </source>
</reference>
<gene>
    <name evidence="3" type="ORF">SSS_6041</name>
</gene>
<dbReference type="Gene3D" id="2.60.40.1190">
    <property type="match status" value="1"/>
</dbReference>
<feature type="signal peptide" evidence="2">
    <location>
        <begin position="1"/>
        <end position="22"/>
    </location>
</feature>
<keyword evidence="2" id="KW-0732">Signal</keyword>
<evidence type="ECO:0000313" key="5">
    <source>
        <dbReference type="Proteomes" id="UP000070412"/>
    </source>
</evidence>
<dbReference type="Proteomes" id="UP000070412">
    <property type="component" value="Unassembled WGS sequence"/>
</dbReference>
<feature type="chain" id="PRO_5038259195" evidence="2">
    <location>
        <begin position="23"/>
        <end position="214"/>
    </location>
</feature>
<organism evidence="3">
    <name type="scientific">Sarcoptes scabiei</name>
    <name type="common">Itch mite</name>
    <name type="synonym">Acarus scabiei</name>
    <dbReference type="NCBI Taxonomy" id="52283"/>
    <lineage>
        <taxon>Eukaryota</taxon>
        <taxon>Metazoa</taxon>
        <taxon>Ecdysozoa</taxon>
        <taxon>Arthropoda</taxon>
        <taxon>Chelicerata</taxon>
        <taxon>Arachnida</taxon>
        <taxon>Acari</taxon>
        <taxon>Acariformes</taxon>
        <taxon>Sarcoptiformes</taxon>
        <taxon>Astigmata</taxon>
        <taxon>Psoroptidia</taxon>
        <taxon>Sarcoptoidea</taxon>
        <taxon>Sarcoptidae</taxon>
        <taxon>Sarcoptinae</taxon>
        <taxon>Sarcoptes</taxon>
    </lineage>
</organism>
<evidence type="ECO:0000313" key="3">
    <source>
        <dbReference type="EMBL" id="KAF7489141.1"/>
    </source>
</evidence>
<protein>
    <submittedName>
        <fullName evidence="3">UPF0462 protein C4orf33 -like protein</fullName>
    </submittedName>
</protein>
<proteinExistence type="inferred from homology"/>
<evidence type="ECO:0000313" key="4">
    <source>
        <dbReference type="EnsemblMetazoa" id="KAF7489141.1"/>
    </source>
</evidence>
<sequence length="214" mass="25167">MNLVAIWLRSLLIILNIYKSKMLSIENSNSLSYVIKTTWDNKSIEANDYVTIQLGYNCSDLEINIDAPFYDDPSLPDWRENPRTFPKLYDFEVVEIFLLNDRTKNYLEIELGPKGQYLLLHLSGYRNVTCESIPLKSYETKIKEGHWFGRAFVNDEDLPEDFDRFNAYAIHGSNEQRRYLALFPVEENDPNHLKPDFHLLEQFKPIDLFRSDSS</sequence>
<dbReference type="AlphaFoldDB" id="A0A834R5S0"/>
<dbReference type="EMBL" id="WVUK01000065">
    <property type="protein sequence ID" value="KAF7489141.1"/>
    <property type="molecule type" value="Genomic_DNA"/>
</dbReference>
<dbReference type="PANTHER" id="PTHR31475">
    <property type="entry name" value="UPF0462 PROTEIN"/>
    <property type="match status" value="1"/>
</dbReference>
<comment type="similarity">
    <text evidence="1">Belongs to the UPF0462 family.</text>
</comment>
<evidence type="ECO:0000256" key="1">
    <source>
        <dbReference type="ARBA" id="ARBA00038085"/>
    </source>
</evidence>
<dbReference type="PANTHER" id="PTHR31475:SF5">
    <property type="entry name" value="UPF0462 PROTEIN C4ORF33 HOMOLOG"/>
    <property type="match status" value="1"/>
</dbReference>